<protein>
    <recommendedName>
        <fullName evidence="7">N-acylneuraminate cytidylyltransferase</fullName>
        <ecNumber evidence="7">2.7.7.43</ecNumber>
    </recommendedName>
</protein>
<dbReference type="GO" id="GO:0046872">
    <property type="term" value="F:metal ion binding"/>
    <property type="evidence" value="ECO:0007669"/>
    <property type="project" value="UniProtKB-KW"/>
</dbReference>
<evidence type="ECO:0000256" key="4">
    <source>
        <dbReference type="ARBA" id="ARBA00005893"/>
    </source>
</evidence>
<evidence type="ECO:0000256" key="10">
    <source>
        <dbReference type="ARBA" id="ARBA00022842"/>
    </source>
</evidence>
<evidence type="ECO:0000256" key="6">
    <source>
        <dbReference type="ARBA" id="ARBA00011881"/>
    </source>
</evidence>
<comment type="similarity">
    <text evidence="5">Belongs to the CMP-NeuNAc synthase family.</text>
</comment>
<dbReference type="GO" id="GO:0008781">
    <property type="term" value="F:N-acylneuraminate cytidylyltransferase activity"/>
    <property type="evidence" value="ECO:0007669"/>
    <property type="project" value="UniProtKB-EC"/>
</dbReference>
<evidence type="ECO:0000256" key="3">
    <source>
        <dbReference type="ARBA" id="ARBA00005141"/>
    </source>
</evidence>
<evidence type="ECO:0000313" key="12">
    <source>
        <dbReference type="Proteomes" id="UP000321362"/>
    </source>
</evidence>
<dbReference type="SFLD" id="SFLDS00003">
    <property type="entry name" value="Haloacid_Dehalogenase"/>
    <property type="match status" value="1"/>
</dbReference>
<dbReference type="InterPro" id="IPR029044">
    <property type="entry name" value="Nucleotide-diphossugar_trans"/>
</dbReference>
<dbReference type="Gene3D" id="3.90.550.10">
    <property type="entry name" value="Spore Coat Polysaccharide Biosynthesis Protein SpsA, Chain A"/>
    <property type="match status" value="1"/>
</dbReference>
<dbReference type="RefSeq" id="WP_147056361.1">
    <property type="nucleotide sequence ID" value="NZ_CP042437.1"/>
</dbReference>
<keyword evidence="11" id="KW-0548">Nucleotidyltransferase</keyword>
<dbReference type="NCBIfam" id="TIGR01670">
    <property type="entry name" value="KdsC-phosphatas"/>
    <property type="match status" value="1"/>
</dbReference>
<keyword evidence="8" id="KW-0479">Metal-binding</keyword>
<dbReference type="SFLD" id="SFLDG01138">
    <property type="entry name" value="C1.6.2:_Deoxy-d-mannose-octulo"/>
    <property type="match status" value="1"/>
</dbReference>
<name>A0A5B8W560_9SPHI</name>
<sequence length="386" mass="43806">MKTVAILPLRKGSKSIKNKNKKKLLGRPLYQWILGEAIHSNIDEIYVFTDDEEIIERVKSVYKWTDKVKTWLRSENSATDTASTESGMLELAEGINYDFDILCLLQATSPLLTKEDINKGMNKLVKEGYDSVLSAVNSKRFIWNEEGKSVNYDYRNRPRRQDFPGFLIENGALYLIKKESYLKENNRLYGKIGIVEMPEDTLVEIDEPADWVLIEQILSSRLKSNKKASKKIKALVLDVDGVFTDGTMIVSPEGELGKAFSLRDGMALEIFREAGLEVIVMTSEDSPIVDQRMKKLNIQHYYKWAKDKYSLITKCCNDLNIGRDELAYIGDDVNDMANLLSVGWGMAPVDAVNEIKVIADLVLHSKGGDMAIREGIDFIMKLNNRN</sequence>
<dbReference type="PANTHER" id="PTHR21485">
    <property type="entry name" value="HAD SUPERFAMILY MEMBERS CMAS AND KDSC"/>
    <property type="match status" value="1"/>
</dbReference>
<dbReference type="InterPro" id="IPR036412">
    <property type="entry name" value="HAD-like_sf"/>
</dbReference>
<dbReference type="SFLD" id="SFLDG01136">
    <property type="entry name" value="C1.6:_Phosphoserine_Phosphatas"/>
    <property type="match status" value="1"/>
</dbReference>
<keyword evidence="10" id="KW-0460">Magnesium</keyword>
<dbReference type="EMBL" id="CP042437">
    <property type="protein sequence ID" value="QEC78072.1"/>
    <property type="molecule type" value="Genomic_DNA"/>
</dbReference>
<dbReference type="InterPro" id="IPR023214">
    <property type="entry name" value="HAD_sf"/>
</dbReference>
<dbReference type="CDD" id="cd02513">
    <property type="entry name" value="CMP-NeuAc_Synthase"/>
    <property type="match status" value="1"/>
</dbReference>
<dbReference type="GO" id="GO:0006054">
    <property type="term" value="P:N-acetylneuraminate metabolic process"/>
    <property type="evidence" value="ECO:0007669"/>
    <property type="project" value="UniProtKB-UniPathway"/>
</dbReference>
<dbReference type="AlphaFoldDB" id="A0A5B8W560"/>
<dbReference type="GO" id="GO:0016788">
    <property type="term" value="F:hydrolase activity, acting on ester bonds"/>
    <property type="evidence" value="ECO:0007669"/>
    <property type="project" value="InterPro"/>
</dbReference>
<comment type="similarity">
    <text evidence="4">Belongs to the KdsC family.</text>
</comment>
<dbReference type="Pfam" id="PF02348">
    <property type="entry name" value="CTP_transf_3"/>
    <property type="match status" value="1"/>
</dbReference>
<proteinExistence type="inferred from homology"/>
<evidence type="ECO:0000313" key="11">
    <source>
        <dbReference type="EMBL" id="QEC78072.1"/>
    </source>
</evidence>
<evidence type="ECO:0000256" key="1">
    <source>
        <dbReference type="ARBA" id="ARBA00001862"/>
    </source>
</evidence>
<dbReference type="OrthoDB" id="9805604at2"/>
<keyword evidence="12" id="KW-1185">Reference proteome</keyword>
<gene>
    <name evidence="11" type="ORF">FSB76_19825</name>
</gene>
<dbReference type="EC" id="2.7.7.43" evidence="7"/>
<dbReference type="Pfam" id="PF08282">
    <property type="entry name" value="Hydrolase_3"/>
    <property type="match status" value="1"/>
</dbReference>
<evidence type="ECO:0000256" key="8">
    <source>
        <dbReference type="ARBA" id="ARBA00022723"/>
    </source>
</evidence>
<dbReference type="InterPro" id="IPR010023">
    <property type="entry name" value="KdsC_fam"/>
</dbReference>
<evidence type="ECO:0000256" key="9">
    <source>
        <dbReference type="ARBA" id="ARBA00022801"/>
    </source>
</evidence>
<comment type="pathway">
    <text evidence="3">Amino-sugar metabolism; N-acetylneuraminate metabolism.</text>
</comment>
<dbReference type="KEGG" id="mgk:FSB76_19825"/>
<comment type="catalytic activity">
    <reaction evidence="1">
        <text>an N-acylneuraminate + CTP = a CMP-N-acyl-beta-neuraminate + diphosphate</text>
        <dbReference type="Rhea" id="RHEA:11344"/>
        <dbReference type="ChEBI" id="CHEBI:33019"/>
        <dbReference type="ChEBI" id="CHEBI:37563"/>
        <dbReference type="ChEBI" id="CHEBI:60073"/>
        <dbReference type="ChEBI" id="CHEBI:68671"/>
        <dbReference type="EC" id="2.7.7.43"/>
    </reaction>
</comment>
<dbReference type="PANTHER" id="PTHR21485:SF3">
    <property type="entry name" value="N-ACYLNEURAMINATE CYTIDYLYLTRANSFERASE"/>
    <property type="match status" value="1"/>
</dbReference>
<comment type="subunit">
    <text evidence="6">Homotetramer.</text>
</comment>
<reference evidence="11 12" key="1">
    <citation type="journal article" date="2013" name="J. Microbiol.">
        <title>Mucilaginibacter ginsenosidivorax sp. nov., with ginsenoside converting activity isolated from sediment.</title>
        <authorList>
            <person name="Kim J.K."/>
            <person name="Choi T.E."/>
            <person name="Liu Q.M."/>
            <person name="Park H.Y."/>
            <person name="Yi T.H."/>
            <person name="Yoon M.H."/>
            <person name="Kim S.C."/>
            <person name="Im W.T."/>
        </authorList>
    </citation>
    <scope>NUCLEOTIDE SEQUENCE [LARGE SCALE GENOMIC DNA]</scope>
    <source>
        <strain evidence="11 12">KHI28</strain>
    </source>
</reference>
<evidence type="ECO:0000256" key="5">
    <source>
        <dbReference type="ARBA" id="ARBA00010726"/>
    </source>
</evidence>
<comment type="cofactor">
    <cofactor evidence="2">
        <name>Mg(2+)</name>
        <dbReference type="ChEBI" id="CHEBI:18420"/>
    </cofactor>
</comment>
<evidence type="ECO:0000256" key="7">
    <source>
        <dbReference type="ARBA" id="ARBA00012491"/>
    </source>
</evidence>
<dbReference type="UniPathway" id="UPA00628"/>
<organism evidence="11 12">
    <name type="scientific">Mucilaginibacter ginsenosidivorax</name>
    <dbReference type="NCBI Taxonomy" id="862126"/>
    <lineage>
        <taxon>Bacteria</taxon>
        <taxon>Pseudomonadati</taxon>
        <taxon>Bacteroidota</taxon>
        <taxon>Sphingobacteriia</taxon>
        <taxon>Sphingobacteriales</taxon>
        <taxon>Sphingobacteriaceae</taxon>
        <taxon>Mucilaginibacter</taxon>
    </lineage>
</organism>
<dbReference type="SUPFAM" id="SSF56784">
    <property type="entry name" value="HAD-like"/>
    <property type="match status" value="1"/>
</dbReference>
<dbReference type="Proteomes" id="UP000321362">
    <property type="component" value="Chromosome"/>
</dbReference>
<keyword evidence="9" id="KW-0378">Hydrolase</keyword>
<dbReference type="InterPro" id="IPR003329">
    <property type="entry name" value="Cytidylyl_trans"/>
</dbReference>
<dbReference type="InterPro" id="IPR050793">
    <property type="entry name" value="CMP-NeuNAc_synthase"/>
</dbReference>
<dbReference type="SUPFAM" id="SSF53448">
    <property type="entry name" value="Nucleotide-diphospho-sugar transferases"/>
    <property type="match status" value="1"/>
</dbReference>
<dbReference type="Gene3D" id="3.40.50.1000">
    <property type="entry name" value="HAD superfamily/HAD-like"/>
    <property type="match status" value="1"/>
</dbReference>
<keyword evidence="11" id="KW-0808">Transferase</keyword>
<accession>A0A5B8W560</accession>
<evidence type="ECO:0000256" key="2">
    <source>
        <dbReference type="ARBA" id="ARBA00001946"/>
    </source>
</evidence>